<proteinExistence type="predicted"/>
<evidence type="ECO:0000313" key="2">
    <source>
        <dbReference type="Proteomes" id="UP000051020"/>
    </source>
</evidence>
<dbReference type="EMBL" id="AZCU01000023">
    <property type="protein sequence ID" value="KRK22330.1"/>
    <property type="molecule type" value="Genomic_DNA"/>
</dbReference>
<dbReference type="Proteomes" id="UP000051020">
    <property type="component" value="Unassembled WGS sequence"/>
</dbReference>
<name>A0A837R6N9_LACPE</name>
<accession>A0A837R6N9</accession>
<evidence type="ECO:0000313" key="1">
    <source>
        <dbReference type="EMBL" id="KRK22330.1"/>
    </source>
</evidence>
<protein>
    <submittedName>
        <fullName evidence="1">Uncharacterized protein</fullName>
    </submittedName>
</protein>
<organism evidence="1 2">
    <name type="scientific">Lactiplantibacillus pentosus DSM 20314</name>
    <dbReference type="NCBI Taxonomy" id="1423791"/>
    <lineage>
        <taxon>Bacteria</taxon>
        <taxon>Bacillati</taxon>
        <taxon>Bacillota</taxon>
        <taxon>Bacilli</taxon>
        <taxon>Lactobacillales</taxon>
        <taxon>Lactobacillaceae</taxon>
        <taxon>Lactiplantibacillus</taxon>
    </lineage>
</organism>
<dbReference type="AlphaFoldDB" id="A0A837R6N9"/>
<reference evidence="1 2" key="1">
    <citation type="journal article" date="2015" name="Genome Announc.">
        <title>Expanding the biotechnology potential of lactobacilli through comparative genomics of 213 strains and associated genera.</title>
        <authorList>
            <person name="Sun Z."/>
            <person name="Harris H.M."/>
            <person name="McCann A."/>
            <person name="Guo C."/>
            <person name="Argimon S."/>
            <person name="Zhang W."/>
            <person name="Yang X."/>
            <person name="Jeffery I.B."/>
            <person name="Cooney J.C."/>
            <person name="Kagawa T.F."/>
            <person name="Liu W."/>
            <person name="Song Y."/>
            <person name="Salvetti E."/>
            <person name="Wrobel A."/>
            <person name="Rasinkangas P."/>
            <person name="Parkhill J."/>
            <person name="Rea M.C."/>
            <person name="O'Sullivan O."/>
            <person name="Ritari J."/>
            <person name="Douillard F.P."/>
            <person name="Paul Ross R."/>
            <person name="Yang R."/>
            <person name="Briner A.E."/>
            <person name="Felis G.E."/>
            <person name="de Vos W.M."/>
            <person name="Barrangou R."/>
            <person name="Klaenhammer T.R."/>
            <person name="Caufield P.W."/>
            <person name="Cui Y."/>
            <person name="Zhang H."/>
            <person name="O'Toole P.W."/>
        </authorList>
    </citation>
    <scope>NUCLEOTIDE SEQUENCE [LARGE SCALE GENOMIC DNA]</scope>
    <source>
        <strain evidence="1 2">DSM 20314</strain>
    </source>
</reference>
<sequence length="58" mass="6720">MGVLITSLAALIALPTVSKYLMDKGRKELKKEDEYSNRQAVEFLKTLNKFIEENKFKK</sequence>
<gene>
    <name evidence="1" type="ORF">FD24_GL001820</name>
</gene>
<comment type="caution">
    <text evidence="1">The sequence shown here is derived from an EMBL/GenBank/DDBJ whole genome shotgun (WGS) entry which is preliminary data.</text>
</comment>